<proteinExistence type="predicted"/>
<sequence>MAKSPITLVKINNTETKLSVNKTQVSSLNMPISFKIKGKKDTEYNLVNLCYHQESKTLGLAKINRTEKIFLLYKLLLQKKKSDSDETVIQFLAIFRRFVSYCDSKKVCPFSLNGYLSYIGNNGELWRLVNLYNKRKRNYYEYNDGAELGIKESSAKASKVILNSILLSYHVDIAPNQDGLSKFKGNKTGSTKPYTKKELDTALRRINHYFQSLSEQLISYKKNNPIALPPQKLEVITDIQNNEVITQSVGSRGFGPASPFNQCMCSGYLLFCYYTAFNKSSITELRHPIINITSDKLSKTSPSVKVKAYKGRSHSAISALFLGDETGNTHPNLDTLLSENKEEIQEGFITATMDKRDKNGITTGLDFIKILSELSSLYSSYQYGKIFYGINENNEITPLNIDNASLKISENLSLFTDDRHYLADHFITLFNQIQNENKVTLTKLSRSQYASEMIQKTTLALCPKSSKIRSIELAFAAISCMTSLTLRNIIMPLIYLPIDGDNNYITIKFNYSNGNKEAFTIEKKYMKFFKKLEAYAAKYNKLPIKRTVQKNHSPISKPPFLLPLGKRRETKQWQGLQCIISYNKLTSYGVVTSNFLLNLNASRFRLTTSNQEYNESDQGRSARKILTHSKRTQDMHYPDGHPDTNTRMTSQGMQIMEQIADGKPPQEAKLHVQKEQKLEMLTYDEYKRLKIPSNANGIACNGQPEFVEQKDYHYTARKFAEKNSFIKHNEDITCYQLDLCPFCKSAKLVDDPHSVYKLLSFIEAIKDSISLLPERAEVIIKKANHFELLLEDIPSSTLELAVNKQLKQGRYFLFKQSDYVLKYLLQGNP</sequence>
<protein>
    <submittedName>
        <fullName evidence="1">Uncharacterized protein</fullName>
    </submittedName>
</protein>
<name>A0ABU9U984_9GAMM</name>
<reference evidence="1 2" key="1">
    <citation type="submission" date="2024-03" db="EMBL/GenBank/DDBJ databases">
        <title>Community enrichment and isolation of bacterial strains for fucoidan degradation.</title>
        <authorList>
            <person name="Sichert A."/>
        </authorList>
    </citation>
    <scope>NUCLEOTIDE SEQUENCE [LARGE SCALE GENOMIC DNA]</scope>
    <source>
        <strain evidence="1 2">AS81</strain>
    </source>
</reference>
<evidence type="ECO:0000313" key="2">
    <source>
        <dbReference type="Proteomes" id="UP001388366"/>
    </source>
</evidence>
<accession>A0ABU9U984</accession>
<organism evidence="1 2">
    <name type="scientific">Pseudoalteromonas neustonica</name>
    <dbReference type="NCBI Taxonomy" id="1840331"/>
    <lineage>
        <taxon>Bacteria</taxon>
        <taxon>Pseudomonadati</taxon>
        <taxon>Pseudomonadota</taxon>
        <taxon>Gammaproteobacteria</taxon>
        <taxon>Alteromonadales</taxon>
        <taxon>Pseudoalteromonadaceae</taxon>
        <taxon>Pseudoalteromonas</taxon>
    </lineage>
</organism>
<dbReference type="RefSeq" id="WP_342884663.1">
    <property type="nucleotide sequence ID" value="NZ_JBBMQU010000063.1"/>
</dbReference>
<evidence type="ECO:0000313" key="1">
    <source>
        <dbReference type="EMBL" id="MEM5553093.1"/>
    </source>
</evidence>
<gene>
    <name evidence="1" type="ORF">WNY63_20450</name>
</gene>
<comment type="caution">
    <text evidence="1">The sequence shown here is derived from an EMBL/GenBank/DDBJ whole genome shotgun (WGS) entry which is preliminary data.</text>
</comment>
<keyword evidence="2" id="KW-1185">Reference proteome</keyword>
<dbReference type="Proteomes" id="UP001388366">
    <property type="component" value="Unassembled WGS sequence"/>
</dbReference>
<dbReference type="EMBL" id="JBBMQU010000063">
    <property type="protein sequence ID" value="MEM5553093.1"/>
    <property type="molecule type" value="Genomic_DNA"/>
</dbReference>